<reference evidence="3 4" key="1">
    <citation type="submission" date="2019-09" db="EMBL/GenBank/DDBJ databases">
        <title>Genome Sequences of Streptomyces kaniharaensis ATCC 21070.</title>
        <authorList>
            <person name="Zhu W."/>
            <person name="De Crecy-Lagard V."/>
            <person name="Richards N.G."/>
        </authorList>
    </citation>
    <scope>NUCLEOTIDE SEQUENCE [LARGE SCALE GENOMIC DNA]</scope>
    <source>
        <strain evidence="3 4">SF-557</strain>
    </source>
</reference>
<keyword evidence="1" id="KW-0812">Transmembrane</keyword>
<keyword evidence="4" id="KW-1185">Reference proteome</keyword>
<gene>
    <name evidence="3" type="ORF">F7Q99_10775</name>
</gene>
<dbReference type="AlphaFoldDB" id="A0A6N7KMK5"/>
<accession>A0A6N7KMK5</accession>
<keyword evidence="1" id="KW-0472">Membrane</keyword>
<feature type="transmembrane region" description="Helical" evidence="1">
    <location>
        <begin position="53"/>
        <end position="72"/>
    </location>
</feature>
<dbReference type="Pfam" id="PF23636">
    <property type="entry name" value="DUF7144"/>
    <property type="match status" value="1"/>
</dbReference>
<dbReference type="InterPro" id="IPR055568">
    <property type="entry name" value="DUF7144"/>
</dbReference>
<evidence type="ECO:0000313" key="4">
    <source>
        <dbReference type="Proteomes" id="UP000450000"/>
    </source>
</evidence>
<evidence type="ECO:0000259" key="2">
    <source>
        <dbReference type="Pfam" id="PF23636"/>
    </source>
</evidence>
<dbReference type="Proteomes" id="UP000450000">
    <property type="component" value="Unassembled WGS sequence"/>
</dbReference>
<evidence type="ECO:0000313" key="3">
    <source>
        <dbReference type="EMBL" id="MQS12760.1"/>
    </source>
</evidence>
<proteinExistence type="predicted"/>
<protein>
    <recommendedName>
        <fullName evidence="2">DUF7144 domain-containing protein</fullName>
    </recommendedName>
</protein>
<organism evidence="3 4">
    <name type="scientific">Streptomyces kaniharaensis</name>
    <dbReference type="NCBI Taxonomy" id="212423"/>
    <lineage>
        <taxon>Bacteria</taxon>
        <taxon>Bacillati</taxon>
        <taxon>Actinomycetota</taxon>
        <taxon>Actinomycetes</taxon>
        <taxon>Kitasatosporales</taxon>
        <taxon>Streptomycetaceae</taxon>
        <taxon>Streptomyces</taxon>
    </lineage>
</organism>
<keyword evidence="1" id="KW-1133">Transmembrane helix</keyword>
<sequence length="126" mass="13845">MNSGWVTGGVVFAGVLMMLNGLLDVFRGIMAIAKDDVFVSTPNYVFRFNLTGWGWIHLIIGLLLAATGYFVVTGSAWARYVGIGLASVSAAECFLSLPYYPLWALIVITLDVFVIWALCVYRPETE</sequence>
<feature type="transmembrane region" description="Helical" evidence="1">
    <location>
        <begin position="12"/>
        <end position="33"/>
    </location>
</feature>
<evidence type="ECO:0000256" key="1">
    <source>
        <dbReference type="SAM" id="Phobius"/>
    </source>
</evidence>
<feature type="domain" description="DUF7144" evidence="2">
    <location>
        <begin position="10"/>
        <end position="122"/>
    </location>
</feature>
<name>A0A6N7KMK5_9ACTN</name>
<dbReference type="EMBL" id="WBOF01000001">
    <property type="protein sequence ID" value="MQS12760.1"/>
    <property type="molecule type" value="Genomic_DNA"/>
</dbReference>
<feature type="transmembrane region" description="Helical" evidence="1">
    <location>
        <begin position="103"/>
        <end position="121"/>
    </location>
</feature>
<comment type="caution">
    <text evidence="3">The sequence shown here is derived from an EMBL/GenBank/DDBJ whole genome shotgun (WGS) entry which is preliminary data.</text>
</comment>